<organism evidence="1">
    <name type="scientific">human gut metagenome</name>
    <dbReference type="NCBI Taxonomy" id="408170"/>
    <lineage>
        <taxon>unclassified sequences</taxon>
        <taxon>metagenomes</taxon>
        <taxon>organismal metagenomes</taxon>
    </lineage>
</organism>
<protein>
    <submittedName>
        <fullName evidence="1">Uncharacterized protein</fullName>
    </submittedName>
</protein>
<comment type="caution">
    <text evidence="1">The sequence shown here is derived from an EMBL/GenBank/DDBJ whole genome shotgun (WGS) entry which is preliminary data.</text>
</comment>
<sequence length="24" mass="2735">MTILVHSKHHPKEYATIANQLMAT</sequence>
<proteinExistence type="predicted"/>
<dbReference type="EMBL" id="AZMM01009988">
    <property type="protein sequence ID" value="ETJ35650.1"/>
    <property type="molecule type" value="Genomic_DNA"/>
</dbReference>
<dbReference type="AlphaFoldDB" id="W1Y1U5"/>
<name>W1Y1U5_9ZZZZ</name>
<accession>W1Y1U5</accession>
<evidence type="ECO:0000313" key="1">
    <source>
        <dbReference type="EMBL" id="ETJ35650.1"/>
    </source>
</evidence>
<reference evidence="1" key="1">
    <citation type="submission" date="2013-12" db="EMBL/GenBank/DDBJ databases">
        <title>A Varibaculum cambriense genome reconstructed from a premature infant gut community with otherwise low bacterial novelty that shifts toward anaerobic metabolism during the third week of life.</title>
        <authorList>
            <person name="Brown C.T."/>
            <person name="Sharon I."/>
            <person name="Thomas B.C."/>
            <person name="Castelle C.J."/>
            <person name="Morowitz M.J."/>
            <person name="Banfield J.F."/>
        </authorList>
    </citation>
    <scope>NUCLEOTIDE SEQUENCE</scope>
</reference>
<gene>
    <name evidence="1" type="ORF">Q604_UNBC09988G0001</name>
</gene>
<feature type="non-terminal residue" evidence="1">
    <location>
        <position position="24"/>
    </location>
</feature>